<feature type="domain" description="Ice-binding protein C-terminal" evidence="2">
    <location>
        <begin position="205"/>
        <end position="228"/>
    </location>
</feature>
<feature type="chain" id="PRO_5041977486" description="Ice-binding protein C-terminal domain-containing protein" evidence="1">
    <location>
        <begin position="22"/>
        <end position="229"/>
    </location>
</feature>
<reference evidence="3" key="1">
    <citation type="submission" date="2018-05" db="EMBL/GenBank/DDBJ databases">
        <title>Complete genome sequnece of Akkermansia muciniphila EB-AMDK-40.</title>
        <authorList>
            <person name="Nam Y.-D."/>
            <person name="Chung W.-H."/>
            <person name="Park Y.S."/>
            <person name="Kang J."/>
        </authorList>
    </citation>
    <scope>NUCLEOTIDE SEQUENCE</scope>
    <source>
        <strain evidence="3">EB-AMDK-40</strain>
    </source>
</reference>
<name>A0AAE6TCE1_9BACT</name>
<keyword evidence="1" id="KW-0732">Signal</keyword>
<accession>A0AAE6TCE1</accession>
<sequence>MKKILGTTIVLLGAAALSATAATVQIDLSGYDSGSDVNSSFQAYRGDPSAMANHLNEWLANSSGWCGSKANTSSETSSYFKSAVGNEDGSVTVTYTNRQGYGGSGVGLKVSLDAAGYSADAFSSLTFTVDLATSTGGTYRVYLAYQTENGWQAVESQATSGTITVTADLSGNKLTSENVYVFVESNQGRGNDSIFTASMTGELASVPEPATASLGLLGLAALMVRRRRS</sequence>
<organism evidence="3 4">
    <name type="scientific">Akkermansia massiliensis</name>
    <dbReference type="NCBI Taxonomy" id="2927224"/>
    <lineage>
        <taxon>Bacteria</taxon>
        <taxon>Pseudomonadati</taxon>
        <taxon>Verrucomicrobiota</taxon>
        <taxon>Verrucomicrobiia</taxon>
        <taxon>Verrucomicrobiales</taxon>
        <taxon>Akkermansiaceae</taxon>
        <taxon>Akkermansia</taxon>
    </lineage>
</organism>
<evidence type="ECO:0000313" key="4">
    <source>
        <dbReference type="Proteomes" id="UP000642553"/>
    </source>
</evidence>
<dbReference type="RefSeq" id="WP_123051842.1">
    <property type="nucleotide sequence ID" value="NZ_CP029701.1"/>
</dbReference>
<dbReference type="Proteomes" id="UP000642553">
    <property type="component" value="Chromosome"/>
</dbReference>
<dbReference type="Pfam" id="PF07589">
    <property type="entry name" value="PEP-CTERM"/>
    <property type="match status" value="1"/>
</dbReference>
<protein>
    <recommendedName>
        <fullName evidence="2">Ice-binding protein C-terminal domain-containing protein</fullName>
    </recommendedName>
</protein>
<dbReference type="AlphaFoldDB" id="A0AAE6TCE1"/>
<dbReference type="EMBL" id="CP029701">
    <property type="protein sequence ID" value="QHV62991.1"/>
    <property type="molecule type" value="Genomic_DNA"/>
</dbReference>
<proteinExistence type="predicted"/>
<dbReference type="NCBIfam" id="TIGR02595">
    <property type="entry name" value="PEP_CTERM"/>
    <property type="match status" value="1"/>
</dbReference>
<gene>
    <name evidence="3" type="ORF">DMI76_06265</name>
</gene>
<dbReference type="InterPro" id="IPR013424">
    <property type="entry name" value="Ice-binding_C"/>
</dbReference>
<evidence type="ECO:0000259" key="2">
    <source>
        <dbReference type="Pfam" id="PF07589"/>
    </source>
</evidence>
<feature type="signal peptide" evidence="1">
    <location>
        <begin position="1"/>
        <end position="21"/>
    </location>
</feature>
<evidence type="ECO:0000256" key="1">
    <source>
        <dbReference type="SAM" id="SignalP"/>
    </source>
</evidence>
<evidence type="ECO:0000313" key="3">
    <source>
        <dbReference type="EMBL" id="QHV62991.1"/>
    </source>
</evidence>
<dbReference type="Gene3D" id="2.60.120.260">
    <property type="entry name" value="Galactose-binding domain-like"/>
    <property type="match status" value="1"/>
</dbReference>